<proteinExistence type="predicted"/>
<protein>
    <submittedName>
        <fullName evidence="1">Uncharacterized protein</fullName>
    </submittedName>
</protein>
<dbReference type="EMBL" id="AQPF01000007">
    <property type="protein sequence ID" value="KAF0806726.1"/>
    <property type="molecule type" value="Genomic_DNA"/>
</dbReference>
<accession>A0ABQ6YA85</accession>
<reference evidence="1 2" key="1">
    <citation type="submission" date="2012-09" db="EMBL/GenBank/DDBJ databases">
        <title>Genome Sequence of alkane-degrading Bacterium Alcanivorax sp. 6-D-6.</title>
        <authorList>
            <person name="Lai Q."/>
            <person name="Shao Z."/>
        </authorList>
    </citation>
    <scope>NUCLEOTIDE SEQUENCE [LARGE SCALE GENOMIC DNA]</scope>
    <source>
        <strain evidence="1 2">6-D-6</strain>
    </source>
</reference>
<keyword evidence="2" id="KW-1185">Reference proteome</keyword>
<comment type="caution">
    <text evidence="1">The sequence shown here is derived from an EMBL/GenBank/DDBJ whole genome shotgun (WGS) entry which is preliminary data.</text>
</comment>
<organism evidence="1 2">
    <name type="scientific">Alcanivorax xiamenensis</name>
    <dbReference type="NCBI Taxonomy" id="1177156"/>
    <lineage>
        <taxon>Bacteria</taxon>
        <taxon>Pseudomonadati</taxon>
        <taxon>Pseudomonadota</taxon>
        <taxon>Gammaproteobacteria</taxon>
        <taxon>Oceanospirillales</taxon>
        <taxon>Alcanivoracaceae</taxon>
        <taxon>Alcanivorax</taxon>
    </lineage>
</organism>
<evidence type="ECO:0000313" key="2">
    <source>
        <dbReference type="Proteomes" id="UP000771797"/>
    </source>
</evidence>
<gene>
    <name evidence="1" type="ORF">A6D6_01401</name>
</gene>
<evidence type="ECO:0000313" key="1">
    <source>
        <dbReference type="EMBL" id="KAF0806726.1"/>
    </source>
</evidence>
<dbReference type="Proteomes" id="UP000771797">
    <property type="component" value="Unassembled WGS sequence"/>
</dbReference>
<sequence length="69" mass="7592">MMTPKARGYLRPRVTKPMEGCPLFPCGFGAGALVREPVAGLLDHWWAALAKSAIMEGDFLIFSEHQEST</sequence>
<name>A0ABQ6YA85_9GAMM</name>